<name>A0A833J5E8_9HYPH</name>
<accession>A0A833J5E8</accession>
<sequence>MSAQTRTNTGDNELERHQTMTNTALELFCTRIVDAGRLTQDDVRELAREILPDGIMGRDEADLLLALDRAVADIHEGFSAFVTAEVVNFAVYGERPTGIITREMSAWLAASIAGRKGPTALGSRIAMEIVREAETSDETLIAFALKAKSALAKRLAENTADKTAACSTGRLPCAA</sequence>
<evidence type="ECO:0000313" key="1">
    <source>
        <dbReference type="EMBL" id="KAB7784968.1"/>
    </source>
</evidence>
<evidence type="ECO:0000313" key="2">
    <source>
        <dbReference type="Proteomes" id="UP000469949"/>
    </source>
</evidence>
<organism evidence="1 2">
    <name type="scientific">Methylorubrum populi</name>
    <dbReference type="NCBI Taxonomy" id="223967"/>
    <lineage>
        <taxon>Bacteria</taxon>
        <taxon>Pseudomonadati</taxon>
        <taxon>Pseudomonadota</taxon>
        <taxon>Alphaproteobacteria</taxon>
        <taxon>Hyphomicrobiales</taxon>
        <taxon>Methylobacteriaceae</taxon>
        <taxon>Methylorubrum</taxon>
    </lineage>
</organism>
<gene>
    <name evidence="1" type="ORF">F8B43_3001</name>
</gene>
<dbReference type="AlphaFoldDB" id="A0A833J5E8"/>
<dbReference type="Proteomes" id="UP000469949">
    <property type="component" value="Unassembled WGS sequence"/>
</dbReference>
<proteinExistence type="predicted"/>
<dbReference type="EMBL" id="WEKV01000010">
    <property type="protein sequence ID" value="KAB7784968.1"/>
    <property type="molecule type" value="Genomic_DNA"/>
</dbReference>
<reference evidence="1 2" key="1">
    <citation type="submission" date="2019-10" db="EMBL/GenBank/DDBJ databases">
        <title>Draft Genome Sequence of the Caffeine Degrading Methylotroph Methylorubrum populi PINKEL.</title>
        <authorList>
            <person name="Dawson S.C."/>
            <person name="Zhang X."/>
            <person name="Wright M.E."/>
            <person name="Sharma G."/>
            <person name="Langner J.T."/>
            <person name="Ditty J.L."/>
            <person name="Subuyuj G.A."/>
        </authorList>
    </citation>
    <scope>NUCLEOTIDE SEQUENCE [LARGE SCALE GENOMIC DNA]</scope>
    <source>
        <strain evidence="1 2">Pinkel</strain>
    </source>
</reference>
<protein>
    <submittedName>
        <fullName evidence="1">Uncharacterized protein</fullName>
    </submittedName>
</protein>
<comment type="caution">
    <text evidence="1">The sequence shown here is derived from an EMBL/GenBank/DDBJ whole genome shotgun (WGS) entry which is preliminary data.</text>
</comment>